<keyword evidence="5 6" id="KW-0539">Nucleus</keyword>
<evidence type="ECO:0000256" key="3">
    <source>
        <dbReference type="ARBA" id="ARBA00023125"/>
    </source>
</evidence>
<dbReference type="InterPro" id="IPR001699">
    <property type="entry name" value="TF_T-box"/>
</dbReference>
<dbReference type="Proteomes" id="UP000728185">
    <property type="component" value="Unassembled WGS sequence"/>
</dbReference>
<evidence type="ECO:0000256" key="1">
    <source>
        <dbReference type="ARBA" id="ARBA00004123"/>
    </source>
</evidence>
<dbReference type="InterPro" id="IPR036960">
    <property type="entry name" value="T-box_sf"/>
</dbReference>
<accession>A0A8E0VIM2</accession>
<evidence type="ECO:0000256" key="2">
    <source>
        <dbReference type="ARBA" id="ARBA00023015"/>
    </source>
</evidence>
<keyword evidence="4" id="KW-0804">Transcription</keyword>
<protein>
    <submittedName>
        <fullName evidence="8">T-box</fullName>
    </submittedName>
</protein>
<evidence type="ECO:0000313" key="9">
    <source>
        <dbReference type="Proteomes" id="UP000728185"/>
    </source>
</evidence>
<dbReference type="InterPro" id="IPR018186">
    <property type="entry name" value="TF_T-box_CS"/>
</dbReference>
<proteinExistence type="predicted"/>
<reference evidence="8" key="1">
    <citation type="submission" date="2019-05" db="EMBL/GenBank/DDBJ databases">
        <title>Annotation for the trematode Fasciolopsis buski.</title>
        <authorList>
            <person name="Choi Y.-J."/>
        </authorList>
    </citation>
    <scope>NUCLEOTIDE SEQUENCE</scope>
    <source>
        <strain evidence="8">HT</strain>
        <tissue evidence="8">Whole worm</tissue>
    </source>
</reference>
<dbReference type="EMBL" id="LUCM01006292">
    <property type="protein sequence ID" value="KAA0191501.1"/>
    <property type="molecule type" value="Genomic_DNA"/>
</dbReference>
<keyword evidence="3 6" id="KW-0238">DNA-binding</keyword>
<dbReference type="GO" id="GO:0000785">
    <property type="term" value="C:chromatin"/>
    <property type="evidence" value="ECO:0007669"/>
    <property type="project" value="TreeGrafter"/>
</dbReference>
<feature type="domain" description="T-box" evidence="7">
    <location>
        <begin position="57"/>
        <end position="127"/>
    </location>
</feature>
<gene>
    <name evidence="8" type="ORF">FBUS_01127</name>
</gene>
<dbReference type="GO" id="GO:0005634">
    <property type="term" value="C:nucleus"/>
    <property type="evidence" value="ECO:0007669"/>
    <property type="project" value="UniProtKB-SubCell"/>
</dbReference>
<evidence type="ECO:0000256" key="4">
    <source>
        <dbReference type="ARBA" id="ARBA00023163"/>
    </source>
</evidence>
<keyword evidence="2" id="KW-0805">Transcription regulation</keyword>
<comment type="subcellular location">
    <subcellularLocation>
        <location evidence="1 6">Nucleus</location>
    </subcellularLocation>
</comment>
<sequence>MTNHLVRIKQFVERCVYAQPSYIVYGSGIHGHVVSESQNTEMRDLCNPAVKEATVALENKTLWDSFNALNTEMIVTKSGRRMFPSFQIRIDGLVPNEHYALALDFDVCEEKRYRYSFHSSTWIHAGEFARLFLCLSVYFLLI</sequence>
<comment type="caution">
    <text evidence="6">Lacks conserved residue(s) required for the propagation of feature annotation.</text>
</comment>
<comment type="caution">
    <text evidence="8">The sequence shown here is derived from an EMBL/GenBank/DDBJ whole genome shotgun (WGS) entry which is preliminary data.</text>
</comment>
<evidence type="ECO:0000313" key="8">
    <source>
        <dbReference type="EMBL" id="KAA0191501.1"/>
    </source>
</evidence>
<dbReference type="GO" id="GO:0045893">
    <property type="term" value="P:positive regulation of DNA-templated transcription"/>
    <property type="evidence" value="ECO:0007669"/>
    <property type="project" value="InterPro"/>
</dbReference>
<dbReference type="PANTHER" id="PTHR11267">
    <property type="entry name" value="T-BOX PROTEIN-RELATED"/>
    <property type="match status" value="1"/>
</dbReference>
<dbReference type="AlphaFoldDB" id="A0A8E0VIM2"/>
<dbReference type="GO" id="GO:0001708">
    <property type="term" value="P:cell fate specification"/>
    <property type="evidence" value="ECO:0007669"/>
    <property type="project" value="TreeGrafter"/>
</dbReference>
<dbReference type="SMART" id="SM00425">
    <property type="entry name" value="TBOX"/>
    <property type="match status" value="1"/>
</dbReference>
<dbReference type="InterPro" id="IPR008967">
    <property type="entry name" value="p53-like_TF_DNA-bd_sf"/>
</dbReference>
<dbReference type="PROSITE" id="PS50252">
    <property type="entry name" value="TBOX_3"/>
    <property type="match status" value="1"/>
</dbReference>
<evidence type="ECO:0000259" key="7">
    <source>
        <dbReference type="PROSITE" id="PS50252"/>
    </source>
</evidence>
<dbReference type="PANTHER" id="PTHR11267:SF195">
    <property type="entry name" value="OPTOMOTOR-BLIND-RELATED-GENE-1, ISOFORM A"/>
    <property type="match status" value="1"/>
</dbReference>
<dbReference type="Gene3D" id="2.60.40.820">
    <property type="entry name" value="Transcription factor, T-box"/>
    <property type="match status" value="1"/>
</dbReference>
<name>A0A8E0VIM2_9TREM</name>
<dbReference type="GO" id="GO:0000978">
    <property type="term" value="F:RNA polymerase II cis-regulatory region sequence-specific DNA binding"/>
    <property type="evidence" value="ECO:0007669"/>
    <property type="project" value="InterPro"/>
</dbReference>
<dbReference type="InterPro" id="IPR046360">
    <property type="entry name" value="T-box_DNA-bd"/>
</dbReference>
<dbReference type="SUPFAM" id="SSF49417">
    <property type="entry name" value="p53-like transcription factors"/>
    <property type="match status" value="1"/>
</dbReference>
<evidence type="ECO:0000256" key="6">
    <source>
        <dbReference type="PROSITE-ProRule" id="PRU00201"/>
    </source>
</evidence>
<dbReference type="OrthoDB" id="7442607at2759"/>
<dbReference type="PROSITE" id="PS01283">
    <property type="entry name" value="TBOX_1"/>
    <property type="match status" value="1"/>
</dbReference>
<keyword evidence="9" id="KW-1185">Reference proteome</keyword>
<dbReference type="Pfam" id="PF00907">
    <property type="entry name" value="T-box"/>
    <property type="match status" value="1"/>
</dbReference>
<dbReference type="GO" id="GO:0000981">
    <property type="term" value="F:DNA-binding transcription factor activity, RNA polymerase II-specific"/>
    <property type="evidence" value="ECO:0007669"/>
    <property type="project" value="TreeGrafter"/>
</dbReference>
<organism evidence="8 9">
    <name type="scientific">Fasciolopsis buskii</name>
    <dbReference type="NCBI Taxonomy" id="27845"/>
    <lineage>
        <taxon>Eukaryota</taxon>
        <taxon>Metazoa</taxon>
        <taxon>Spiralia</taxon>
        <taxon>Lophotrochozoa</taxon>
        <taxon>Platyhelminthes</taxon>
        <taxon>Trematoda</taxon>
        <taxon>Digenea</taxon>
        <taxon>Plagiorchiida</taxon>
        <taxon>Echinostomata</taxon>
        <taxon>Echinostomatoidea</taxon>
        <taxon>Fasciolidae</taxon>
        <taxon>Fasciolopsis</taxon>
    </lineage>
</organism>
<evidence type="ECO:0000256" key="5">
    <source>
        <dbReference type="ARBA" id="ARBA00023242"/>
    </source>
</evidence>